<accession>A0A3P8GP26</accession>
<reference evidence="1 2" key="1">
    <citation type="submission" date="2018-11" db="EMBL/GenBank/DDBJ databases">
        <authorList>
            <consortium name="Pathogen Informatics"/>
        </authorList>
    </citation>
    <scope>NUCLEOTIDE SEQUENCE [LARGE SCALE GENOMIC DNA]</scope>
    <source>
        <strain>Denwood</strain>
        <strain evidence="2">Zambia</strain>
    </source>
</reference>
<evidence type="ECO:0000313" key="1">
    <source>
        <dbReference type="EMBL" id="VDP84451.1"/>
    </source>
</evidence>
<gene>
    <name evidence="1" type="ORF">SMTD_LOCUS21238</name>
</gene>
<dbReference type="EMBL" id="UZAL01046723">
    <property type="protein sequence ID" value="VDP84451.1"/>
    <property type="molecule type" value="Genomic_DNA"/>
</dbReference>
<name>A0A3P8GP26_9TREM</name>
<keyword evidence="2" id="KW-1185">Reference proteome</keyword>
<evidence type="ECO:0000313" key="2">
    <source>
        <dbReference type="Proteomes" id="UP000269396"/>
    </source>
</evidence>
<proteinExistence type="predicted"/>
<dbReference type="Proteomes" id="UP000269396">
    <property type="component" value="Unassembled WGS sequence"/>
</dbReference>
<dbReference type="AlphaFoldDB" id="A0A3P8GP26"/>
<organism evidence="1 2">
    <name type="scientific">Schistosoma mattheei</name>
    <dbReference type="NCBI Taxonomy" id="31246"/>
    <lineage>
        <taxon>Eukaryota</taxon>
        <taxon>Metazoa</taxon>
        <taxon>Spiralia</taxon>
        <taxon>Lophotrochozoa</taxon>
        <taxon>Platyhelminthes</taxon>
        <taxon>Trematoda</taxon>
        <taxon>Digenea</taxon>
        <taxon>Strigeidida</taxon>
        <taxon>Schistosomatoidea</taxon>
        <taxon>Schistosomatidae</taxon>
        <taxon>Schistosoma</taxon>
    </lineage>
</organism>
<sequence>MTLMELAIGQYPIPSIDPVDFVRAFAPDQETNMLEHFRAAKTGELLPGK</sequence>
<protein>
    <submittedName>
        <fullName evidence="1">Uncharacterized protein</fullName>
    </submittedName>
</protein>